<proteinExistence type="predicted"/>
<evidence type="ECO:0000313" key="2">
    <source>
        <dbReference type="EMBL" id="MQM29860.1"/>
    </source>
</evidence>
<dbReference type="EMBL" id="PDHS01000097">
    <property type="protein sequence ID" value="MQM29860.1"/>
    <property type="molecule type" value="Genomic_DNA"/>
</dbReference>
<accession>A0A6A7RRX0</accession>
<name>A0A6A7RRX0_9PROT</name>
<comment type="caution">
    <text evidence="2">The sequence shown here is derived from an EMBL/GenBank/DDBJ whole genome shotgun (WGS) entry which is preliminary data.</text>
</comment>
<feature type="region of interest" description="Disordered" evidence="1">
    <location>
        <begin position="1"/>
        <end position="42"/>
    </location>
</feature>
<sequence>MPGSRGGSIQQTGDPLETRPLPQQRQSERNIMAQRSPQLLGTERPALDRQIPEILHNALVETAVGRILAPIRSFIA</sequence>
<organism evidence="2 3">
    <name type="scientific">Candidatus Accumulibacter phosphatis</name>
    <dbReference type="NCBI Taxonomy" id="327160"/>
    <lineage>
        <taxon>Bacteria</taxon>
        <taxon>Pseudomonadati</taxon>
        <taxon>Pseudomonadota</taxon>
        <taxon>Betaproteobacteria</taxon>
        <taxon>Candidatus Accumulibacter</taxon>
    </lineage>
</organism>
<dbReference type="AlphaFoldDB" id="A0A6A7RRX0"/>
<gene>
    <name evidence="2" type="ORF">CRU78_04620</name>
</gene>
<evidence type="ECO:0000313" key="3">
    <source>
        <dbReference type="Proteomes" id="UP000342300"/>
    </source>
</evidence>
<evidence type="ECO:0000256" key="1">
    <source>
        <dbReference type="SAM" id="MobiDB-lite"/>
    </source>
</evidence>
<protein>
    <submittedName>
        <fullName evidence="2">Uncharacterized protein</fullName>
    </submittedName>
</protein>
<reference evidence="2 3" key="1">
    <citation type="submission" date="2017-09" db="EMBL/GenBank/DDBJ databases">
        <title>Metagenomic Analysis Reveals Denitrifying Candidatus Accumulibacter and Flanking Population as a Source of N2O.</title>
        <authorList>
            <person name="Gao H."/>
            <person name="Mao Y."/>
            <person name="Zhao X."/>
            <person name="Liu W.-T."/>
            <person name="Zhang T."/>
            <person name="Wells G."/>
        </authorList>
    </citation>
    <scope>NUCLEOTIDE SEQUENCE [LARGE SCALE GENOMIC DNA]</scope>
    <source>
        <strain evidence="2">CANDO_2_IC</strain>
    </source>
</reference>
<dbReference type="Proteomes" id="UP000342300">
    <property type="component" value="Unassembled WGS sequence"/>
</dbReference>